<name>A0AAD4MUD8_9BILA</name>
<reference evidence="3" key="1">
    <citation type="submission" date="2022-01" db="EMBL/GenBank/DDBJ databases">
        <title>Genome Sequence Resource for Two Populations of Ditylenchus destructor, the Migratory Endoparasitic Phytonematode.</title>
        <authorList>
            <person name="Zhang H."/>
            <person name="Lin R."/>
            <person name="Xie B."/>
        </authorList>
    </citation>
    <scope>NUCLEOTIDE SEQUENCE</scope>
    <source>
        <strain evidence="3">BazhouSP</strain>
    </source>
</reference>
<feature type="compositionally biased region" description="Polar residues" evidence="1">
    <location>
        <begin position="342"/>
        <end position="357"/>
    </location>
</feature>
<feature type="compositionally biased region" description="Basic and acidic residues" evidence="1">
    <location>
        <begin position="604"/>
        <end position="621"/>
    </location>
</feature>
<keyword evidence="2" id="KW-0812">Transmembrane</keyword>
<accession>A0AAD4MUD8</accession>
<feature type="region of interest" description="Disordered" evidence="1">
    <location>
        <begin position="780"/>
        <end position="836"/>
    </location>
</feature>
<keyword evidence="2" id="KW-0472">Membrane</keyword>
<feature type="transmembrane region" description="Helical" evidence="2">
    <location>
        <begin position="245"/>
        <end position="269"/>
    </location>
</feature>
<keyword evidence="4" id="KW-1185">Reference proteome</keyword>
<keyword evidence="2" id="KW-1133">Transmembrane helix</keyword>
<feature type="region of interest" description="Disordered" evidence="1">
    <location>
        <begin position="527"/>
        <end position="561"/>
    </location>
</feature>
<evidence type="ECO:0008006" key="5">
    <source>
        <dbReference type="Google" id="ProtNLM"/>
    </source>
</evidence>
<evidence type="ECO:0000313" key="3">
    <source>
        <dbReference type="EMBL" id="KAI1706547.1"/>
    </source>
</evidence>
<comment type="caution">
    <text evidence="3">The sequence shown here is derived from an EMBL/GenBank/DDBJ whole genome shotgun (WGS) entry which is preliminary data.</text>
</comment>
<organism evidence="3 4">
    <name type="scientific">Ditylenchus destructor</name>
    <dbReference type="NCBI Taxonomy" id="166010"/>
    <lineage>
        <taxon>Eukaryota</taxon>
        <taxon>Metazoa</taxon>
        <taxon>Ecdysozoa</taxon>
        <taxon>Nematoda</taxon>
        <taxon>Chromadorea</taxon>
        <taxon>Rhabditida</taxon>
        <taxon>Tylenchina</taxon>
        <taxon>Tylenchomorpha</taxon>
        <taxon>Sphaerularioidea</taxon>
        <taxon>Anguinidae</taxon>
        <taxon>Anguininae</taxon>
        <taxon>Ditylenchus</taxon>
    </lineage>
</organism>
<feature type="region of interest" description="Disordered" evidence="1">
    <location>
        <begin position="604"/>
        <end position="629"/>
    </location>
</feature>
<gene>
    <name evidence="3" type="ORF">DdX_13008</name>
</gene>
<feature type="compositionally biased region" description="Polar residues" evidence="1">
    <location>
        <begin position="366"/>
        <end position="388"/>
    </location>
</feature>
<dbReference type="AlphaFoldDB" id="A0AAD4MUD8"/>
<feature type="region of interest" description="Disordered" evidence="1">
    <location>
        <begin position="338"/>
        <end position="388"/>
    </location>
</feature>
<dbReference type="EMBL" id="JAKKPZ010000047">
    <property type="protein sequence ID" value="KAI1706547.1"/>
    <property type="molecule type" value="Genomic_DNA"/>
</dbReference>
<proteinExistence type="predicted"/>
<evidence type="ECO:0000313" key="4">
    <source>
        <dbReference type="Proteomes" id="UP001201812"/>
    </source>
</evidence>
<feature type="region of interest" description="Disordered" evidence="1">
    <location>
        <begin position="434"/>
        <end position="454"/>
    </location>
</feature>
<feature type="compositionally biased region" description="Polar residues" evidence="1">
    <location>
        <begin position="784"/>
        <end position="793"/>
    </location>
</feature>
<dbReference type="Proteomes" id="UP001201812">
    <property type="component" value="Unassembled WGS sequence"/>
</dbReference>
<evidence type="ECO:0000256" key="1">
    <source>
        <dbReference type="SAM" id="MobiDB-lite"/>
    </source>
</evidence>
<protein>
    <recommendedName>
        <fullName evidence="5">ZP domain-containing protein</fullName>
    </recommendedName>
</protein>
<feature type="compositionally biased region" description="Low complexity" evidence="1">
    <location>
        <begin position="294"/>
        <end position="308"/>
    </location>
</feature>
<evidence type="ECO:0000256" key="2">
    <source>
        <dbReference type="SAM" id="Phobius"/>
    </source>
</evidence>
<feature type="region of interest" description="Disordered" evidence="1">
    <location>
        <begin position="281"/>
        <end position="326"/>
    </location>
</feature>
<sequence>MYRRIGVQPKTYALFLLVYSNLLITPFTSNHRQTSLVSAQQSPSGRIKVTPECGNQMITIHIQFNPDFLPQGKFTDWIMVGDSSRPECRLRGNGELRYVVQIAVFNDPCQTKMMAAGVFQNTLRIAQFPGIILQDDFNFTFKCIYGLPEVVEYRLPQVNPTFDINRNVITGSQAAQSTPFSTLSDILSPSVTSATRNGLNSVSLQNSLFESDLQNAANLGELPRGSTSLVRNSGIGALTGRESNLLAILLASLIVLVLLVFLLCLYLCLRQCQHRKPAPLLASSDISGPGGGVNTSSGGTTISPGGETHSAGSGGRESTPWWTGKGNQSYLLKPDYSRRQNKNPLHSNSSDDSNETLNPPPLPSSMAPTLTIGSQHSLDPHATSKSGQQRIHRFTLNGRDSNGNSGSMPGNVGGAQAAATIAAAKASRVQQEVAKRERFDAPRRMEEKPTSGLRQGERFQDALSHAMGRSTELMRTPQSYAEWRERTLQRQKAEQGFLLAKSSSGHSQSRHDETIMEIRPLTIRDVPQTPYTKRHPGWASHSANNSDEHDQSFGSNLDRSEGNLAVVTSPEGGERESLPSGCLTPVRSITEIYRSAETRLQKMIHTDSNVERTGHSGDSRQDPGGYSHQVLDEGDLVQMSSDEGEYSIPATIQRPPLNTDTREKLAHCADKIRGFGPRKLTEQEIARWRQLVRTDAQLQSRIMDAAHVDELKALCELQEYRLYFTRTKWTQIMECVAELIFQNQQVTQQRQLQEQLLSHQPQNQKQPMASQLSLKLNLFRNLGSPGSSSTSKGNKGRDRSPMIGDSGMSGSERITDTEKRKKKKPPKPGDVNRERE</sequence>